<feature type="compositionally biased region" description="Low complexity" evidence="1">
    <location>
        <begin position="401"/>
        <end position="422"/>
    </location>
</feature>
<feature type="compositionally biased region" description="Basic and acidic residues" evidence="1">
    <location>
        <begin position="537"/>
        <end position="546"/>
    </location>
</feature>
<proteinExistence type="predicted"/>
<dbReference type="AlphaFoldDB" id="A0A1I7YXK7"/>
<evidence type="ECO:0000313" key="3">
    <source>
        <dbReference type="WBParaSite" id="L893_g20783.t1"/>
    </source>
</evidence>
<feature type="region of interest" description="Disordered" evidence="1">
    <location>
        <begin position="740"/>
        <end position="762"/>
    </location>
</feature>
<feature type="compositionally biased region" description="Pro residues" evidence="1">
    <location>
        <begin position="310"/>
        <end position="321"/>
    </location>
</feature>
<sequence length="771" mass="77089">MSMRGALAARGGPIPHPMGLYPSGPPPVSMRGALSARGFSAEPSLRGAPSTRGWSAPPPVGLIPSGPVPMRGALSARGFSAEHSLRGAPAIRGAAPAPVGLTSSGPGPVPMRGALSARGFPAPATRGAAGPSAVKSFAEDCEVQAHDQDAVVKGAAGNDSDKTSERYQTVGPSPTGPAPSPMRGALSGRGFPGVHPLCGTPVARGGAVPPPVGLSPSGPGPVPIRGGLSTRGFPVPTAGGWSAPPPVGLSPSGPGPAPIRGALSARGSLAGHSMRGAPAARGGAVPQPTGLSPIGSSNLYGDQGEENMKQPPPTKPVPPVKPVDTFFAEDSKEHSNGGHSVPHRDAVVKGAGEGDSDKTSERYQPMRPSGHEPSSVPMRGSFSGRVGLRVALAARGAVHQPVTPRPATTTPLPTRPSSETSSVSTRGAITSRRRVVPPPKSRPPGGLHPMEIRVALLNARGFPGKDIMSGSRSKEGGGGSPITGLSGHRGEEGVKQPPSTEPVPPVKSFAEDCKPQAQEAQFPYDQEAVVKGAAGNDSDKTSERHQVVGPSPTGHAPAPMRGALSARGLPGVHPLCGTPVARGGPGPHPMGPPSSGPVPMRGALSTRGFPVEQSPHGAPAIRGGPGPHPVGLCPPGPGPVPMRGAISARGFPGAPAGLTPSGPAPVPMRGSPSGRGFPVNQRGAPVARGLEAARGWPAPPPVGLIPTGPGHVPMRGAMPTRGFPVQHSIRGIPATRGGGYGVSQGSTSELHGQQGEGNMQGADVISFNCDG</sequence>
<feature type="region of interest" description="Disordered" evidence="1">
    <location>
        <begin position="532"/>
        <end position="557"/>
    </location>
</feature>
<dbReference type="WBParaSite" id="L893_g20783.t1">
    <property type="protein sequence ID" value="L893_g20783.t1"/>
    <property type="gene ID" value="L893_g20783"/>
</dbReference>
<feature type="compositionally biased region" description="Basic and acidic residues" evidence="1">
    <location>
        <begin position="329"/>
        <end position="347"/>
    </location>
</feature>
<evidence type="ECO:0000313" key="2">
    <source>
        <dbReference type="Proteomes" id="UP000095287"/>
    </source>
</evidence>
<accession>A0A1I7YXK7</accession>
<feature type="compositionally biased region" description="Low complexity" evidence="1">
    <location>
        <begin position="275"/>
        <end position="284"/>
    </location>
</feature>
<feature type="compositionally biased region" description="Pro residues" evidence="1">
    <location>
        <begin position="243"/>
        <end position="257"/>
    </location>
</feature>
<dbReference type="Proteomes" id="UP000095287">
    <property type="component" value="Unplaced"/>
</dbReference>
<evidence type="ECO:0000256" key="1">
    <source>
        <dbReference type="SAM" id="MobiDB-lite"/>
    </source>
</evidence>
<organism evidence="2 3">
    <name type="scientific">Steinernema glaseri</name>
    <dbReference type="NCBI Taxonomy" id="37863"/>
    <lineage>
        <taxon>Eukaryota</taxon>
        <taxon>Metazoa</taxon>
        <taxon>Ecdysozoa</taxon>
        <taxon>Nematoda</taxon>
        <taxon>Chromadorea</taxon>
        <taxon>Rhabditida</taxon>
        <taxon>Tylenchina</taxon>
        <taxon>Panagrolaimomorpha</taxon>
        <taxon>Strongyloidoidea</taxon>
        <taxon>Steinernematidae</taxon>
        <taxon>Steinernema</taxon>
    </lineage>
</organism>
<feature type="region of interest" description="Disordered" evidence="1">
    <location>
        <begin position="154"/>
        <end position="180"/>
    </location>
</feature>
<name>A0A1I7YXK7_9BILA</name>
<protein>
    <submittedName>
        <fullName evidence="3">WH2 domain-containing protein</fullName>
    </submittedName>
</protein>
<feature type="region of interest" description="Disordered" evidence="1">
    <location>
        <begin position="647"/>
        <end position="680"/>
    </location>
</feature>
<feature type="region of interest" description="Disordered" evidence="1">
    <location>
        <begin position="466"/>
        <end position="508"/>
    </location>
</feature>
<feature type="region of interest" description="Disordered" evidence="1">
    <location>
        <begin position="397"/>
        <end position="448"/>
    </location>
</feature>
<keyword evidence="2" id="KW-1185">Reference proteome</keyword>
<feature type="region of interest" description="Disordered" evidence="1">
    <location>
        <begin position="1"/>
        <end position="58"/>
    </location>
</feature>
<reference evidence="3" key="1">
    <citation type="submission" date="2016-11" db="UniProtKB">
        <authorList>
            <consortium name="WormBaseParasite"/>
        </authorList>
    </citation>
    <scope>IDENTIFICATION</scope>
</reference>
<feature type="region of interest" description="Disordered" evidence="1">
    <location>
        <begin position="238"/>
        <end position="378"/>
    </location>
</feature>